<dbReference type="EMBL" id="KV425973">
    <property type="protein sequence ID" value="KZV94395.1"/>
    <property type="molecule type" value="Genomic_DNA"/>
</dbReference>
<dbReference type="Pfam" id="PF02816">
    <property type="entry name" value="Alpha_kinase"/>
    <property type="match status" value="1"/>
</dbReference>
<dbReference type="PANTHER" id="PTHR45992">
    <property type="entry name" value="EUKARYOTIC ELONGATION FACTOR 2 KINASE-RELATED"/>
    <property type="match status" value="1"/>
</dbReference>
<dbReference type="PROSITE" id="PS51158">
    <property type="entry name" value="ALPHA_KINASE"/>
    <property type="match status" value="1"/>
</dbReference>
<dbReference type="Gene3D" id="3.20.200.10">
    <property type="entry name" value="MHCK/EF2 kinase"/>
    <property type="match status" value="1"/>
</dbReference>
<dbReference type="SUPFAM" id="SSF56112">
    <property type="entry name" value="Protein kinase-like (PK-like)"/>
    <property type="match status" value="1"/>
</dbReference>
<evidence type="ECO:0000256" key="3">
    <source>
        <dbReference type="ARBA" id="ARBA00022741"/>
    </source>
</evidence>
<keyword evidence="1" id="KW-0723">Serine/threonine-protein kinase</keyword>
<dbReference type="SMART" id="SM00811">
    <property type="entry name" value="Alpha_kinase"/>
    <property type="match status" value="1"/>
</dbReference>
<dbReference type="OrthoDB" id="301415at2759"/>
<accession>A0A165J6D7</accession>
<organism evidence="8 9">
    <name type="scientific">Exidia glandulosa HHB12029</name>
    <dbReference type="NCBI Taxonomy" id="1314781"/>
    <lineage>
        <taxon>Eukaryota</taxon>
        <taxon>Fungi</taxon>
        <taxon>Dikarya</taxon>
        <taxon>Basidiomycota</taxon>
        <taxon>Agaricomycotina</taxon>
        <taxon>Agaricomycetes</taxon>
        <taxon>Auriculariales</taxon>
        <taxon>Exidiaceae</taxon>
        <taxon>Exidia</taxon>
    </lineage>
</organism>
<feature type="compositionally biased region" description="Low complexity" evidence="6">
    <location>
        <begin position="311"/>
        <end position="321"/>
    </location>
</feature>
<dbReference type="Proteomes" id="UP000077266">
    <property type="component" value="Unassembled WGS sequence"/>
</dbReference>
<gene>
    <name evidence="8" type="ORF">EXIGLDRAFT_708818</name>
</gene>
<evidence type="ECO:0000256" key="6">
    <source>
        <dbReference type="SAM" id="MobiDB-lite"/>
    </source>
</evidence>
<feature type="domain" description="Alpha-type protein kinase" evidence="7">
    <location>
        <begin position="363"/>
        <end position="606"/>
    </location>
</feature>
<dbReference type="InterPro" id="IPR051852">
    <property type="entry name" value="Alpha-type_PK"/>
</dbReference>
<keyword evidence="9" id="KW-1185">Reference proteome</keyword>
<evidence type="ECO:0000259" key="7">
    <source>
        <dbReference type="PROSITE" id="PS51158"/>
    </source>
</evidence>
<dbReference type="InParanoid" id="A0A165J6D7"/>
<evidence type="ECO:0000256" key="5">
    <source>
        <dbReference type="ARBA" id="ARBA00022840"/>
    </source>
</evidence>
<feature type="compositionally biased region" description="Basic and acidic residues" evidence="6">
    <location>
        <begin position="324"/>
        <end position="337"/>
    </location>
</feature>
<keyword evidence="3" id="KW-0547">Nucleotide-binding</keyword>
<proteinExistence type="predicted"/>
<dbReference type="InterPro" id="IPR011009">
    <property type="entry name" value="Kinase-like_dom_sf"/>
</dbReference>
<evidence type="ECO:0000313" key="8">
    <source>
        <dbReference type="EMBL" id="KZV94395.1"/>
    </source>
</evidence>
<dbReference type="GO" id="GO:0004674">
    <property type="term" value="F:protein serine/threonine kinase activity"/>
    <property type="evidence" value="ECO:0007669"/>
    <property type="project" value="UniProtKB-KW"/>
</dbReference>
<dbReference type="PANTHER" id="PTHR45992:SF2">
    <property type="entry name" value="EUKARYOTIC ELONGATION FACTOR 2 KINASE"/>
    <property type="match status" value="1"/>
</dbReference>
<dbReference type="GO" id="GO:0005524">
    <property type="term" value="F:ATP binding"/>
    <property type="evidence" value="ECO:0007669"/>
    <property type="project" value="UniProtKB-KW"/>
</dbReference>
<reference evidence="8 9" key="1">
    <citation type="journal article" date="2016" name="Mol. Biol. Evol.">
        <title>Comparative Genomics of Early-Diverging Mushroom-Forming Fungi Provides Insights into the Origins of Lignocellulose Decay Capabilities.</title>
        <authorList>
            <person name="Nagy L.G."/>
            <person name="Riley R."/>
            <person name="Tritt A."/>
            <person name="Adam C."/>
            <person name="Daum C."/>
            <person name="Floudas D."/>
            <person name="Sun H."/>
            <person name="Yadav J.S."/>
            <person name="Pangilinan J."/>
            <person name="Larsson K.H."/>
            <person name="Matsuura K."/>
            <person name="Barry K."/>
            <person name="Labutti K."/>
            <person name="Kuo R."/>
            <person name="Ohm R.A."/>
            <person name="Bhattacharya S.S."/>
            <person name="Shirouzu T."/>
            <person name="Yoshinaga Y."/>
            <person name="Martin F.M."/>
            <person name="Grigoriev I.V."/>
            <person name="Hibbett D.S."/>
        </authorList>
    </citation>
    <scope>NUCLEOTIDE SEQUENCE [LARGE SCALE GENOMIC DNA]</scope>
    <source>
        <strain evidence="8 9">HHB12029</strain>
    </source>
</reference>
<keyword evidence="4 8" id="KW-0418">Kinase</keyword>
<keyword evidence="2" id="KW-0808">Transferase</keyword>
<keyword evidence="5" id="KW-0067">ATP-binding</keyword>
<feature type="region of interest" description="Disordered" evidence="6">
    <location>
        <begin position="311"/>
        <end position="337"/>
    </location>
</feature>
<evidence type="ECO:0000256" key="4">
    <source>
        <dbReference type="ARBA" id="ARBA00022777"/>
    </source>
</evidence>
<dbReference type="STRING" id="1314781.A0A165J6D7"/>
<sequence>MSFCELCSRPVNPQSLDPKRCFDCSRNAPLPAQACTVCGVQYPRLQGDTCFACSEGTSRAEVEYQNGLNATLRYHMEQPASAVQLGQNRHRRPKGNGINAAAYAGSDPAYRARAEAMVSGLTQGYGAALLQNEASGNPQRPVQRPKVFQSPVPIPAMKSMRISVQIERMKCGKTVLDALAFEKQFYGSDRWGDVENKMKAMAIESVREFGVNAVSTDLRFGVGSRGKLLLDGEHSLPDMSLQQVFNWHQANGSSYITKNQVTRTLFALTANFNLPPPPKNFNADVRAPLLWSRYPLTSELKGTSRAYTTVTTTAATRSAATKRQRSDDNNNDSERFLETRPRKRAYATIAPPQREHVTVTESRLALTTGSENRQITQLPDETGIAVSIDKEPSCRGASKEVYKLYRGQSGEVWAAKRFFAIGPANAFGIVNATSSEDELRTEMMRQVIVQDLLLDFLAAAGSAVKLPIPEIRVAVPTVMRVESAAMGGSVYLVDRWLAGDFTKFSTNVEAGDSGLNDNISFHSLCDALPHWTMDSAGLVVVDIQGIFTLELGRQGMQKKVLTLFDLMIHSEEEAYGLGDEGQKGIDRFKSQHRCNRVCRLLGLDDGSSVDN</sequence>
<evidence type="ECO:0000256" key="2">
    <source>
        <dbReference type="ARBA" id="ARBA00022679"/>
    </source>
</evidence>
<dbReference type="GO" id="GO:1903013">
    <property type="term" value="P:response to differentiation-inducing factor 1"/>
    <property type="evidence" value="ECO:0007669"/>
    <property type="project" value="TreeGrafter"/>
</dbReference>
<name>A0A165J6D7_EXIGL</name>
<evidence type="ECO:0000313" key="9">
    <source>
        <dbReference type="Proteomes" id="UP000077266"/>
    </source>
</evidence>
<protein>
    <submittedName>
        <fullName evidence="8">Kinase-like protein</fullName>
    </submittedName>
</protein>
<dbReference type="GO" id="GO:0031037">
    <property type="term" value="P:myosin II filament disassembly"/>
    <property type="evidence" value="ECO:0007669"/>
    <property type="project" value="TreeGrafter"/>
</dbReference>
<dbReference type="CDD" id="cd04515">
    <property type="entry name" value="Alpha_kinase"/>
    <property type="match status" value="1"/>
</dbReference>
<evidence type="ECO:0000256" key="1">
    <source>
        <dbReference type="ARBA" id="ARBA00022527"/>
    </source>
</evidence>
<dbReference type="AlphaFoldDB" id="A0A165J6D7"/>
<dbReference type="InterPro" id="IPR004166">
    <property type="entry name" value="a-kinase_dom"/>
</dbReference>